<dbReference type="Pfam" id="PF04082">
    <property type="entry name" value="Fungal_trans"/>
    <property type="match status" value="1"/>
</dbReference>
<dbReference type="Pfam" id="PF00172">
    <property type="entry name" value="Zn_clus"/>
    <property type="match status" value="1"/>
</dbReference>
<feature type="region of interest" description="Disordered" evidence="7">
    <location>
        <begin position="618"/>
        <end position="652"/>
    </location>
</feature>
<dbReference type="PANTHER" id="PTHR31845">
    <property type="entry name" value="FINGER DOMAIN PROTEIN, PUTATIVE-RELATED"/>
    <property type="match status" value="1"/>
</dbReference>
<accession>A0A3N2PUR4</accession>
<evidence type="ECO:0000259" key="8">
    <source>
        <dbReference type="PROSITE" id="PS50048"/>
    </source>
</evidence>
<keyword evidence="3" id="KW-0805">Transcription regulation</keyword>
<dbReference type="InterPro" id="IPR051089">
    <property type="entry name" value="prtT"/>
</dbReference>
<dbReference type="GO" id="GO:0000981">
    <property type="term" value="F:DNA-binding transcription factor activity, RNA polymerase II-specific"/>
    <property type="evidence" value="ECO:0007669"/>
    <property type="project" value="InterPro"/>
</dbReference>
<evidence type="ECO:0000256" key="5">
    <source>
        <dbReference type="ARBA" id="ARBA00023163"/>
    </source>
</evidence>
<dbReference type="Gene3D" id="4.10.240.10">
    <property type="entry name" value="Zn(2)-C6 fungal-type DNA-binding domain"/>
    <property type="match status" value="1"/>
</dbReference>
<gene>
    <name evidence="9" type="ORF">SODALDRAFT_312787</name>
</gene>
<dbReference type="EMBL" id="ML119056">
    <property type="protein sequence ID" value="ROT38220.1"/>
    <property type="molecule type" value="Genomic_DNA"/>
</dbReference>
<dbReference type="InterPro" id="IPR036864">
    <property type="entry name" value="Zn2-C6_fun-type_DNA-bd_sf"/>
</dbReference>
<evidence type="ECO:0000256" key="7">
    <source>
        <dbReference type="SAM" id="MobiDB-lite"/>
    </source>
</evidence>
<dbReference type="RefSeq" id="XP_028466026.1">
    <property type="nucleotide sequence ID" value="XM_028609210.1"/>
</dbReference>
<name>A0A3N2PUR4_SODAK</name>
<dbReference type="InterPro" id="IPR007219">
    <property type="entry name" value="XnlR_reg_dom"/>
</dbReference>
<feature type="region of interest" description="Disordered" evidence="7">
    <location>
        <begin position="1"/>
        <end position="25"/>
    </location>
</feature>
<keyword evidence="2" id="KW-0479">Metal-binding</keyword>
<protein>
    <recommendedName>
        <fullName evidence="8">Zn(2)-C6 fungal-type domain-containing protein</fullName>
    </recommendedName>
</protein>
<feature type="compositionally biased region" description="Low complexity" evidence="7">
    <location>
        <begin position="621"/>
        <end position="634"/>
    </location>
</feature>
<reference evidence="9 10" key="1">
    <citation type="journal article" date="2018" name="Mol. Ecol.">
        <title>The obligate alkalophilic soda-lake fungus Sodiomyces alkalinus has shifted to a protein diet.</title>
        <authorList>
            <person name="Grum-Grzhimaylo A.A."/>
            <person name="Falkoski D.L."/>
            <person name="van den Heuvel J."/>
            <person name="Valero-Jimenez C.A."/>
            <person name="Min B."/>
            <person name="Choi I.G."/>
            <person name="Lipzen A."/>
            <person name="Daum C.G."/>
            <person name="Aanen D.K."/>
            <person name="Tsang A."/>
            <person name="Henrissat B."/>
            <person name="Bilanenko E.N."/>
            <person name="de Vries R.P."/>
            <person name="van Kan J.A.L."/>
            <person name="Grigoriev I.V."/>
            <person name="Debets A.J.M."/>
        </authorList>
    </citation>
    <scope>NUCLEOTIDE SEQUENCE [LARGE SCALE GENOMIC DNA]</scope>
    <source>
        <strain evidence="9 10">F11</strain>
    </source>
</reference>
<keyword evidence="6" id="KW-0539">Nucleus</keyword>
<proteinExistence type="predicted"/>
<keyword evidence="4" id="KW-0238">DNA-binding</keyword>
<dbReference type="CDD" id="cd00067">
    <property type="entry name" value="GAL4"/>
    <property type="match status" value="1"/>
</dbReference>
<feature type="domain" description="Zn(2)-C6 fungal-type" evidence="8">
    <location>
        <begin position="33"/>
        <end position="64"/>
    </location>
</feature>
<evidence type="ECO:0000256" key="1">
    <source>
        <dbReference type="ARBA" id="ARBA00004123"/>
    </source>
</evidence>
<dbReference type="GO" id="GO:0005634">
    <property type="term" value="C:nucleus"/>
    <property type="evidence" value="ECO:0007669"/>
    <property type="project" value="UniProtKB-SubCell"/>
</dbReference>
<dbReference type="STRING" id="1314773.A0A3N2PUR4"/>
<evidence type="ECO:0000313" key="10">
    <source>
        <dbReference type="Proteomes" id="UP000272025"/>
    </source>
</evidence>
<evidence type="ECO:0000313" key="9">
    <source>
        <dbReference type="EMBL" id="ROT38220.1"/>
    </source>
</evidence>
<keyword evidence="10" id="KW-1185">Reference proteome</keyword>
<sequence length="706" mass="77253">MAQSGSSGADGLEPMSRPHSLRTRASRAPRVRACAECRRHKIRCEVRRGELACARCLRTGLECVPHDPSQKLQEEDAAWKAQATAQIHQLQSAVKALLQRDHLPDLNNFPENVSASVSVSPADSALKNMSTTESVIAPIDARDDDSSDRQNDDDPGLVQAPMSNLYELTKASNPSHQASVLARQQTNPIEEDLIARGIVSLSEAEKLFARFMKNHNPLLWGGIILPHRTFHEVRRVSMLLSTAVMTIAALHTAGCADTLQRCYDAFVSLVSSSCLSRNHNLDDVRALCLGAFYLPNLSWRISGQAVRMAAEMNVHHSFQKLLGGDVRHAERVRLWYALYVCDRHFSIAYGRPSSMCDDAAVRGVERFIELNPALVPGDIRISAQVALFKILTDAHQEFGSDQTQPLTEQDLDKLRGFNIAIEQWRLFWQPRSADMTGIGTYPSKGVVLYYHFARFQLNSLALRGLQWPSSSGSSSSSSSDEKQQQNHHPEPPPAVWLNRREAAMAAISAATSTLVTIVAEEDIRRALTGVPLFTHAQVAFCATFLLKIAAIWARGGEDSLSQVLGLGFNLAEVLSLTRRSAEVLSEVSEQVSEKHLTRIVVAGIQEMMHRVKLPEAEGHDGVASGAGTASAAKSNGEHPALGRPPAGTDLRNTGAAADFAMEQMGDGAQDMMYSMDLDSLVGLLEYGSDQFLDTNDFGTGYWGPPV</sequence>
<comment type="subcellular location">
    <subcellularLocation>
        <location evidence="1">Nucleus</location>
    </subcellularLocation>
</comment>
<dbReference type="OrthoDB" id="4060227at2759"/>
<dbReference type="GO" id="GO:0000976">
    <property type="term" value="F:transcription cis-regulatory region binding"/>
    <property type="evidence" value="ECO:0007669"/>
    <property type="project" value="TreeGrafter"/>
</dbReference>
<dbReference type="SMART" id="SM00066">
    <property type="entry name" value="GAL4"/>
    <property type="match status" value="1"/>
</dbReference>
<dbReference type="SMART" id="SM00906">
    <property type="entry name" value="Fungal_trans"/>
    <property type="match status" value="1"/>
</dbReference>
<dbReference type="PANTHER" id="PTHR31845:SF17">
    <property type="entry name" value="ZN(II)2CYS6 TRANSCRIPTION FACTOR (EUROFUNG)"/>
    <property type="match status" value="1"/>
</dbReference>
<keyword evidence="5" id="KW-0804">Transcription</keyword>
<dbReference type="PROSITE" id="PS00463">
    <property type="entry name" value="ZN2_CY6_FUNGAL_1"/>
    <property type="match status" value="1"/>
</dbReference>
<evidence type="ECO:0000256" key="6">
    <source>
        <dbReference type="ARBA" id="ARBA00023242"/>
    </source>
</evidence>
<dbReference type="SUPFAM" id="SSF57701">
    <property type="entry name" value="Zn2/Cys6 DNA-binding domain"/>
    <property type="match status" value="1"/>
</dbReference>
<evidence type="ECO:0000256" key="2">
    <source>
        <dbReference type="ARBA" id="ARBA00022723"/>
    </source>
</evidence>
<feature type="region of interest" description="Disordered" evidence="7">
    <location>
        <begin position="471"/>
        <end position="494"/>
    </location>
</feature>
<dbReference type="AlphaFoldDB" id="A0A3N2PUR4"/>
<dbReference type="GO" id="GO:0008270">
    <property type="term" value="F:zinc ion binding"/>
    <property type="evidence" value="ECO:0007669"/>
    <property type="project" value="InterPro"/>
</dbReference>
<dbReference type="GeneID" id="39577688"/>
<feature type="compositionally biased region" description="Basic and acidic residues" evidence="7">
    <location>
        <begin position="479"/>
        <end position="490"/>
    </location>
</feature>
<dbReference type="GO" id="GO:0006351">
    <property type="term" value="P:DNA-templated transcription"/>
    <property type="evidence" value="ECO:0007669"/>
    <property type="project" value="InterPro"/>
</dbReference>
<feature type="region of interest" description="Disordered" evidence="7">
    <location>
        <begin position="131"/>
        <end position="159"/>
    </location>
</feature>
<dbReference type="CDD" id="cd12148">
    <property type="entry name" value="fungal_TF_MHR"/>
    <property type="match status" value="1"/>
</dbReference>
<evidence type="ECO:0000256" key="3">
    <source>
        <dbReference type="ARBA" id="ARBA00023015"/>
    </source>
</evidence>
<evidence type="ECO:0000256" key="4">
    <source>
        <dbReference type="ARBA" id="ARBA00023125"/>
    </source>
</evidence>
<organism evidence="9 10">
    <name type="scientific">Sodiomyces alkalinus (strain CBS 110278 / VKM F-3762 / F11)</name>
    <name type="common">Alkaliphilic filamentous fungus</name>
    <dbReference type="NCBI Taxonomy" id="1314773"/>
    <lineage>
        <taxon>Eukaryota</taxon>
        <taxon>Fungi</taxon>
        <taxon>Dikarya</taxon>
        <taxon>Ascomycota</taxon>
        <taxon>Pezizomycotina</taxon>
        <taxon>Sordariomycetes</taxon>
        <taxon>Hypocreomycetidae</taxon>
        <taxon>Glomerellales</taxon>
        <taxon>Plectosphaerellaceae</taxon>
        <taxon>Sodiomyces</taxon>
    </lineage>
</organism>
<dbReference type="PROSITE" id="PS50048">
    <property type="entry name" value="ZN2_CY6_FUNGAL_2"/>
    <property type="match status" value="1"/>
</dbReference>
<dbReference type="InterPro" id="IPR001138">
    <property type="entry name" value="Zn2Cys6_DnaBD"/>
</dbReference>
<dbReference type="Proteomes" id="UP000272025">
    <property type="component" value="Unassembled WGS sequence"/>
</dbReference>